<evidence type="ECO:0000313" key="14">
    <source>
        <dbReference type="EMBL" id="XDK34545.1"/>
    </source>
</evidence>
<keyword evidence="7" id="KW-0378">Hydrolase</keyword>
<keyword evidence="11 12" id="KW-0472">Membrane</keyword>
<sequence length="287" mass="33824">MFASYLPTIYVHPTLIIFGIIAFLTGSLMELVIIFSLVFIHEMGHYAAARLYDWQVEKVVLWVFGGVLITNTNEDKRMLEEFMVTIAGPCQHLFIYFAITAFTKLGWIEGTISELILYYNLLIFVFNLLPIWPLDGGRILFFFLTSIFPFQKAVQMILLISMCSIILFFLIYTWLYTFALSILLLCLFLFLDNVLEWKRRFIKNIQFLLQLYRRSWKPASTYNLLVPADTAFHKVASCFYREKLHKITVVYSRDTTVTMEEKDYLKAYFENKNFNVRIGDYLKQLKP</sequence>
<evidence type="ECO:0000256" key="8">
    <source>
        <dbReference type="ARBA" id="ARBA00022833"/>
    </source>
</evidence>
<evidence type="ECO:0000256" key="9">
    <source>
        <dbReference type="ARBA" id="ARBA00022989"/>
    </source>
</evidence>
<dbReference type="GO" id="GO:0016020">
    <property type="term" value="C:membrane"/>
    <property type="evidence" value="ECO:0007669"/>
    <property type="project" value="UniProtKB-SubCell"/>
</dbReference>
<dbReference type="GO" id="GO:0006508">
    <property type="term" value="P:proteolysis"/>
    <property type="evidence" value="ECO:0007669"/>
    <property type="project" value="UniProtKB-KW"/>
</dbReference>
<dbReference type="AlphaFoldDB" id="A0AB39HVJ6"/>
<evidence type="ECO:0000256" key="7">
    <source>
        <dbReference type="ARBA" id="ARBA00022801"/>
    </source>
</evidence>
<keyword evidence="6" id="KW-0479">Metal-binding</keyword>
<keyword evidence="8" id="KW-0862">Zinc</keyword>
<evidence type="ECO:0000256" key="5">
    <source>
        <dbReference type="ARBA" id="ARBA00022692"/>
    </source>
</evidence>
<dbReference type="Pfam" id="PF02163">
    <property type="entry name" value="Peptidase_M50"/>
    <property type="match status" value="2"/>
</dbReference>
<feature type="domain" description="Peptidase M50" evidence="13">
    <location>
        <begin position="31"/>
        <end position="102"/>
    </location>
</feature>
<gene>
    <name evidence="14" type="ORF">AB4Y30_10575</name>
</gene>
<keyword evidence="4 14" id="KW-0645">Protease</keyword>
<feature type="transmembrane region" description="Helical" evidence="12">
    <location>
        <begin position="178"/>
        <end position="195"/>
    </location>
</feature>
<protein>
    <submittedName>
        <fullName evidence="14">Site-2 protease family protein</fullName>
    </submittedName>
</protein>
<evidence type="ECO:0000256" key="6">
    <source>
        <dbReference type="ARBA" id="ARBA00022723"/>
    </source>
</evidence>
<evidence type="ECO:0000256" key="10">
    <source>
        <dbReference type="ARBA" id="ARBA00023049"/>
    </source>
</evidence>
<evidence type="ECO:0000256" key="1">
    <source>
        <dbReference type="ARBA" id="ARBA00001947"/>
    </source>
</evidence>
<comment type="subcellular location">
    <subcellularLocation>
        <location evidence="2">Membrane</location>
        <topology evidence="2">Multi-pass membrane protein</topology>
    </subcellularLocation>
</comment>
<evidence type="ECO:0000256" key="2">
    <source>
        <dbReference type="ARBA" id="ARBA00004141"/>
    </source>
</evidence>
<dbReference type="GO" id="GO:0046872">
    <property type="term" value="F:metal ion binding"/>
    <property type="evidence" value="ECO:0007669"/>
    <property type="project" value="UniProtKB-KW"/>
</dbReference>
<dbReference type="RefSeq" id="WP_368655215.1">
    <property type="nucleotide sequence ID" value="NZ_CP162599.1"/>
</dbReference>
<keyword evidence="9 12" id="KW-1133">Transmembrane helix</keyword>
<feature type="transmembrane region" description="Helical" evidence="12">
    <location>
        <begin position="82"/>
        <end position="103"/>
    </location>
</feature>
<evidence type="ECO:0000256" key="11">
    <source>
        <dbReference type="ARBA" id="ARBA00023136"/>
    </source>
</evidence>
<dbReference type="GO" id="GO:0008237">
    <property type="term" value="F:metallopeptidase activity"/>
    <property type="evidence" value="ECO:0007669"/>
    <property type="project" value="UniProtKB-KW"/>
</dbReference>
<feature type="transmembrane region" description="Helical" evidence="12">
    <location>
        <begin position="115"/>
        <end position="132"/>
    </location>
</feature>
<evidence type="ECO:0000259" key="13">
    <source>
        <dbReference type="Pfam" id="PF02163"/>
    </source>
</evidence>
<evidence type="ECO:0000256" key="12">
    <source>
        <dbReference type="SAM" id="Phobius"/>
    </source>
</evidence>
<dbReference type="PANTHER" id="PTHR39188">
    <property type="entry name" value="MEMBRANE-ASSOCIATED ZINC METALLOPROTEASE M50B"/>
    <property type="match status" value="1"/>
</dbReference>
<accession>A0AB39HVJ6</accession>
<dbReference type="EMBL" id="CP162599">
    <property type="protein sequence ID" value="XDK34545.1"/>
    <property type="molecule type" value="Genomic_DNA"/>
</dbReference>
<evidence type="ECO:0000256" key="4">
    <source>
        <dbReference type="ARBA" id="ARBA00022670"/>
    </source>
</evidence>
<reference evidence="14" key="1">
    <citation type="submission" date="2024-07" db="EMBL/GenBank/DDBJ databases">
        <title>Halotolerant mesophilic bacterium Ornithinibacillus sp. 4-3, sp. nov., isolated from soil.</title>
        <authorList>
            <person name="Sidarenka A.V."/>
            <person name="Guliayeva D.E."/>
            <person name="Leanovich S.I."/>
            <person name="Hileuskaya K.S."/>
            <person name="Akhremchuk A.E."/>
            <person name="Sikolenko M.A."/>
            <person name="Valentovich L.N."/>
        </authorList>
    </citation>
    <scope>NUCLEOTIDE SEQUENCE</scope>
    <source>
        <strain evidence="14">4-3</strain>
    </source>
</reference>
<keyword evidence="5 12" id="KW-0812">Transmembrane</keyword>
<comment type="similarity">
    <text evidence="3">Belongs to the peptidase M50B family.</text>
</comment>
<dbReference type="PANTHER" id="PTHR39188:SF3">
    <property type="entry name" value="STAGE IV SPORULATION PROTEIN FB"/>
    <property type="match status" value="1"/>
</dbReference>
<name>A0AB39HVJ6_9BACI</name>
<keyword evidence="10" id="KW-0482">Metalloprotease</keyword>
<dbReference type="InterPro" id="IPR008915">
    <property type="entry name" value="Peptidase_M50"/>
</dbReference>
<feature type="transmembrane region" description="Helical" evidence="12">
    <location>
        <begin position="15"/>
        <end position="40"/>
    </location>
</feature>
<evidence type="ECO:0000256" key="3">
    <source>
        <dbReference type="ARBA" id="ARBA00007931"/>
    </source>
</evidence>
<organism evidence="14">
    <name type="scientific">Ornithinibacillus sp. 4-3</name>
    <dbReference type="NCBI Taxonomy" id="3231488"/>
    <lineage>
        <taxon>Bacteria</taxon>
        <taxon>Bacillati</taxon>
        <taxon>Bacillota</taxon>
        <taxon>Bacilli</taxon>
        <taxon>Bacillales</taxon>
        <taxon>Bacillaceae</taxon>
        <taxon>Ornithinibacillus</taxon>
    </lineage>
</organism>
<feature type="domain" description="Peptidase M50" evidence="13">
    <location>
        <begin position="114"/>
        <end position="167"/>
    </location>
</feature>
<comment type="cofactor">
    <cofactor evidence="1">
        <name>Zn(2+)</name>
        <dbReference type="ChEBI" id="CHEBI:29105"/>
    </cofactor>
</comment>
<proteinExistence type="inferred from homology"/>